<keyword evidence="4 7" id="KW-0812">Transmembrane</keyword>
<dbReference type="EMBL" id="AXCV01000094">
    <property type="protein sequence ID" value="KGO32114.1"/>
    <property type="molecule type" value="Genomic_DNA"/>
</dbReference>
<evidence type="ECO:0000256" key="2">
    <source>
        <dbReference type="ARBA" id="ARBA00022448"/>
    </source>
</evidence>
<dbReference type="InterPro" id="IPR020846">
    <property type="entry name" value="MFS_dom"/>
</dbReference>
<dbReference type="PANTHER" id="PTHR43124:SF3">
    <property type="entry name" value="CHLORAMPHENICOL EFFLUX PUMP RV0191"/>
    <property type="match status" value="1"/>
</dbReference>
<name>A0ABR4XS05_9LACO</name>
<feature type="domain" description="Major facilitator superfamily (MFS) profile" evidence="8">
    <location>
        <begin position="7"/>
        <end position="232"/>
    </location>
</feature>
<reference evidence="9 10" key="1">
    <citation type="journal article" date="2014" name="Antonie Van Leeuwenhoek">
        <title>Oenococcus alcoholitolerans sp. nov., a lactic acid bacteria isolated from cachaca and ethanol fermentation processes.</title>
        <authorList>
            <person name="Badotti F."/>
            <person name="Moreira A.P."/>
            <person name="Tonon L.A."/>
            <person name="de Lucena B.T."/>
            <person name="Gomes Fde C."/>
            <person name="Kruger R."/>
            <person name="Thompson C.C."/>
            <person name="de Morais M.A.Jr."/>
            <person name="Rosa C.A."/>
            <person name="Thompson F.L."/>
        </authorList>
    </citation>
    <scope>NUCLEOTIDE SEQUENCE [LARGE SCALE GENOMIC DNA]</scope>
    <source>
        <strain evidence="9 10">UFRJ-M7.2.18</strain>
    </source>
</reference>
<feature type="transmembrane region" description="Helical" evidence="7">
    <location>
        <begin position="48"/>
        <end position="68"/>
    </location>
</feature>
<evidence type="ECO:0000313" key="9">
    <source>
        <dbReference type="EMBL" id="KGO32114.1"/>
    </source>
</evidence>
<feature type="transmembrane region" description="Helical" evidence="7">
    <location>
        <begin position="211"/>
        <end position="229"/>
    </location>
</feature>
<evidence type="ECO:0000256" key="6">
    <source>
        <dbReference type="ARBA" id="ARBA00023136"/>
    </source>
</evidence>
<dbReference type="PANTHER" id="PTHR43124">
    <property type="entry name" value="PURINE EFFLUX PUMP PBUE"/>
    <property type="match status" value="1"/>
</dbReference>
<dbReference type="SUPFAM" id="SSF103473">
    <property type="entry name" value="MFS general substrate transporter"/>
    <property type="match status" value="1"/>
</dbReference>
<sequence>MSKHSILTKIAFLSVSFMLTSAYAIQGALPQMKSALNITQTQSEYLATTPSFAVMFFVILSPFIASYFHLTEKKVIMTGLFITGFTGIVPFFTNDYLIILISRFFLGAGLGLYNSQAISMISAWYQNHERSSMLGWRAAAEQIGQAFTLLVAGALLSVDWHASFLVYFLSFAILILFYWRVPEENAVKKPAALDRPASAKNDFEVEKISPMVYVLVIFAFILVVDFVGMEIV</sequence>
<gene>
    <name evidence="9" type="ORF">Q757_02985</name>
</gene>
<keyword evidence="2" id="KW-0813">Transport</keyword>
<comment type="caution">
    <text evidence="9">The sequence shown here is derived from an EMBL/GenBank/DDBJ whole genome shotgun (WGS) entry which is preliminary data.</text>
</comment>
<evidence type="ECO:0000256" key="7">
    <source>
        <dbReference type="SAM" id="Phobius"/>
    </source>
</evidence>
<protein>
    <recommendedName>
        <fullName evidence="8">Major facilitator superfamily (MFS) profile domain-containing protein</fullName>
    </recommendedName>
</protein>
<evidence type="ECO:0000256" key="3">
    <source>
        <dbReference type="ARBA" id="ARBA00022475"/>
    </source>
</evidence>
<dbReference type="Gene3D" id="1.20.1250.20">
    <property type="entry name" value="MFS general substrate transporter like domains"/>
    <property type="match status" value="1"/>
</dbReference>
<evidence type="ECO:0000256" key="4">
    <source>
        <dbReference type="ARBA" id="ARBA00022692"/>
    </source>
</evidence>
<keyword evidence="6 7" id="KW-0472">Membrane</keyword>
<evidence type="ECO:0000259" key="8">
    <source>
        <dbReference type="PROSITE" id="PS50850"/>
    </source>
</evidence>
<feature type="non-terminal residue" evidence="9">
    <location>
        <position position="232"/>
    </location>
</feature>
<accession>A0ABR4XS05</accession>
<dbReference type="Proteomes" id="UP000030023">
    <property type="component" value="Unassembled WGS sequence"/>
</dbReference>
<dbReference type="InterPro" id="IPR050189">
    <property type="entry name" value="MFS_Efflux_Transporters"/>
</dbReference>
<comment type="subcellular location">
    <subcellularLocation>
        <location evidence="1">Cell membrane</location>
        <topology evidence="1">Multi-pass membrane protein</topology>
    </subcellularLocation>
</comment>
<organism evidence="9 10">
    <name type="scientific">Oenococcus alcoholitolerans</name>
    <dbReference type="NCBI Taxonomy" id="931074"/>
    <lineage>
        <taxon>Bacteria</taxon>
        <taxon>Bacillati</taxon>
        <taxon>Bacillota</taxon>
        <taxon>Bacilli</taxon>
        <taxon>Lactobacillales</taxon>
        <taxon>Lactobacillaceae</taxon>
        <taxon>Oenococcus</taxon>
    </lineage>
</organism>
<dbReference type="Pfam" id="PF07690">
    <property type="entry name" value="MFS_1"/>
    <property type="match status" value="1"/>
</dbReference>
<feature type="transmembrane region" description="Helical" evidence="7">
    <location>
        <begin position="75"/>
        <end position="92"/>
    </location>
</feature>
<keyword evidence="10" id="KW-1185">Reference proteome</keyword>
<dbReference type="InterPro" id="IPR036259">
    <property type="entry name" value="MFS_trans_sf"/>
</dbReference>
<evidence type="ECO:0000256" key="5">
    <source>
        <dbReference type="ARBA" id="ARBA00022989"/>
    </source>
</evidence>
<proteinExistence type="predicted"/>
<feature type="transmembrane region" description="Helical" evidence="7">
    <location>
        <begin position="146"/>
        <end position="179"/>
    </location>
</feature>
<keyword evidence="3" id="KW-1003">Cell membrane</keyword>
<evidence type="ECO:0000313" key="10">
    <source>
        <dbReference type="Proteomes" id="UP000030023"/>
    </source>
</evidence>
<evidence type="ECO:0000256" key="1">
    <source>
        <dbReference type="ARBA" id="ARBA00004651"/>
    </source>
</evidence>
<keyword evidence="5 7" id="KW-1133">Transmembrane helix</keyword>
<dbReference type="InterPro" id="IPR011701">
    <property type="entry name" value="MFS"/>
</dbReference>
<dbReference type="PROSITE" id="PS50850">
    <property type="entry name" value="MFS"/>
    <property type="match status" value="1"/>
</dbReference>